<evidence type="ECO:0000256" key="3">
    <source>
        <dbReference type="ARBA" id="ARBA00022691"/>
    </source>
</evidence>
<protein>
    <submittedName>
        <fullName evidence="8">Radical SAM protein, TIGR01212 family</fullName>
    </submittedName>
</protein>
<accession>A0A2Z6B2L3</accession>
<sequence>MEGQWESWTVPLRETRSPFLAYLQAFSNTYCSPGQLKDVLERIAILPDSVGVAIGTRPDCLDSEKLDILAALDVQELWLDLGLQSSDNAILKQANRGHSAEDFARTVEQAAGRGIKVCAHLIAGLPGDDDDGFAASVDFVSALPIAGIKFHNLYICNGTPLEAEFLHGNYKPMGFEDYLCLLTRVLPRLRPDVVVHRMASDPAYGELVAPEWALRKQEILNRLTKAMLEADIWQGKTAGAESGIPAWYSAKAPLPPSLT</sequence>
<proteinExistence type="predicted"/>
<evidence type="ECO:0000256" key="2">
    <source>
        <dbReference type="ARBA" id="ARBA00022485"/>
    </source>
</evidence>
<dbReference type="PANTHER" id="PTHR11135:SF1">
    <property type="entry name" value="PROTEIN YHCC"/>
    <property type="match status" value="1"/>
</dbReference>
<dbReference type="InterPro" id="IPR007197">
    <property type="entry name" value="rSAM"/>
</dbReference>
<evidence type="ECO:0000259" key="7">
    <source>
        <dbReference type="PROSITE" id="PS51918"/>
    </source>
</evidence>
<dbReference type="PROSITE" id="PS51918">
    <property type="entry name" value="RADICAL_SAM"/>
    <property type="match status" value="1"/>
</dbReference>
<dbReference type="InterPro" id="IPR023404">
    <property type="entry name" value="rSAM_horseshoe"/>
</dbReference>
<name>A0A2Z6B2L3_9BACT</name>
<dbReference type="Gene3D" id="3.80.30.20">
    <property type="entry name" value="tm_1862 like domain"/>
    <property type="match status" value="1"/>
</dbReference>
<dbReference type="PANTHER" id="PTHR11135">
    <property type="entry name" value="HISTONE ACETYLTRANSFERASE-RELATED"/>
    <property type="match status" value="1"/>
</dbReference>
<dbReference type="SUPFAM" id="SSF102114">
    <property type="entry name" value="Radical SAM enzymes"/>
    <property type="match status" value="1"/>
</dbReference>
<dbReference type="GO" id="GO:0051539">
    <property type="term" value="F:4 iron, 4 sulfur cluster binding"/>
    <property type="evidence" value="ECO:0007669"/>
    <property type="project" value="UniProtKB-KW"/>
</dbReference>
<dbReference type="InterPro" id="IPR005911">
    <property type="entry name" value="YhcC-like"/>
</dbReference>
<dbReference type="NCBIfam" id="TIGR01212">
    <property type="entry name" value="TIGR01212 family radical SAM protein"/>
    <property type="match status" value="1"/>
</dbReference>
<evidence type="ECO:0000256" key="1">
    <source>
        <dbReference type="ARBA" id="ARBA00001966"/>
    </source>
</evidence>
<evidence type="ECO:0000313" key="9">
    <source>
        <dbReference type="Proteomes" id="UP000269883"/>
    </source>
</evidence>
<keyword evidence="9" id="KW-1185">Reference proteome</keyword>
<feature type="domain" description="Radical SAM core" evidence="7">
    <location>
        <begin position="1"/>
        <end position="192"/>
    </location>
</feature>
<dbReference type="InterPro" id="IPR039661">
    <property type="entry name" value="ELP3"/>
</dbReference>
<keyword evidence="6" id="KW-0411">Iron-sulfur</keyword>
<gene>
    <name evidence="8" type="ORF">DFE_2944</name>
</gene>
<keyword evidence="3" id="KW-0949">S-adenosyl-L-methionine</keyword>
<dbReference type="AlphaFoldDB" id="A0A2Z6B2L3"/>
<dbReference type="InterPro" id="IPR032432">
    <property type="entry name" value="Radical_SAM_C"/>
</dbReference>
<evidence type="ECO:0000313" key="8">
    <source>
        <dbReference type="EMBL" id="BBD09670.1"/>
    </source>
</evidence>
<dbReference type="InterPro" id="IPR006638">
    <property type="entry name" value="Elp3/MiaA/NifB-like_rSAM"/>
</dbReference>
<keyword evidence="4" id="KW-0479">Metal-binding</keyword>
<dbReference type="EMBL" id="AP017378">
    <property type="protein sequence ID" value="BBD09670.1"/>
    <property type="molecule type" value="Genomic_DNA"/>
</dbReference>
<keyword evidence="5" id="KW-0408">Iron</keyword>
<dbReference type="InterPro" id="IPR058240">
    <property type="entry name" value="rSAM_sf"/>
</dbReference>
<dbReference type="Pfam" id="PF04055">
    <property type="entry name" value="Radical_SAM"/>
    <property type="match status" value="1"/>
</dbReference>
<evidence type="ECO:0000256" key="4">
    <source>
        <dbReference type="ARBA" id="ARBA00022723"/>
    </source>
</evidence>
<dbReference type="GO" id="GO:0046872">
    <property type="term" value="F:metal ion binding"/>
    <property type="evidence" value="ECO:0007669"/>
    <property type="project" value="UniProtKB-KW"/>
</dbReference>
<dbReference type="Pfam" id="PF16199">
    <property type="entry name" value="Radical_SAM_C"/>
    <property type="match status" value="1"/>
</dbReference>
<comment type="cofactor">
    <cofactor evidence="1">
        <name>[4Fe-4S] cluster</name>
        <dbReference type="ChEBI" id="CHEBI:49883"/>
    </cofactor>
</comment>
<dbReference type="Proteomes" id="UP000269883">
    <property type="component" value="Chromosome"/>
</dbReference>
<dbReference type="SMART" id="SM00729">
    <property type="entry name" value="Elp3"/>
    <property type="match status" value="1"/>
</dbReference>
<reference evidence="8 9" key="1">
    <citation type="journal article" date="2018" name="Sci. Adv.">
        <title>Multi-heme cytochromes provide a pathway for survival in energy-limited environments.</title>
        <authorList>
            <person name="Deng X."/>
            <person name="Dohmae N."/>
            <person name="Nealson K.H."/>
            <person name="Hashimoto K."/>
            <person name="Okamoto A."/>
        </authorList>
    </citation>
    <scope>NUCLEOTIDE SEQUENCE [LARGE SCALE GENOMIC DNA]</scope>
    <source>
        <strain evidence="8 9">IS5</strain>
    </source>
</reference>
<evidence type="ECO:0000256" key="5">
    <source>
        <dbReference type="ARBA" id="ARBA00023004"/>
    </source>
</evidence>
<evidence type="ECO:0000256" key="6">
    <source>
        <dbReference type="ARBA" id="ARBA00023014"/>
    </source>
</evidence>
<organism evidence="8 9">
    <name type="scientific">Desulfovibrio ferrophilus</name>
    <dbReference type="NCBI Taxonomy" id="241368"/>
    <lineage>
        <taxon>Bacteria</taxon>
        <taxon>Pseudomonadati</taxon>
        <taxon>Thermodesulfobacteriota</taxon>
        <taxon>Desulfovibrionia</taxon>
        <taxon>Desulfovibrionales</taxon>
        <taxon>Desulfovibrionaceae</taxon>
        <taxon>Desulfovibrio</taxon>
    </lineage>
</organism>
<dbReference type="KEGG" id="dfl:DFE_2944"/>
<keyword evidence="2" id="KW-0004">4Fe-4S</keyword>
<dbReference type="GO" id="GO:0003824">
    <property type="term" value="F:catalytic activity"/>
    <property type="evidence" value="ECO:0007669"/>
    <property type="project" value="InterPro"/>
</dbReference>